<dbReference type="EMBL" id="JAFNEN010006925">
    <property type="protein sequence ID" value="KAG8155724.1"/>
    <property type="molecule type" value="Genomic_DNA"/>
</dbReference>
<organism evidence="1 2">
    <name type="scientific">Oedothorax gibbosus</name>
    <dbReference type="NCBI Taxonomy" id="931172"/>
    <lineage>
        <taxon>Eukaryota</taxon>
        <taxon>Metazoa</taxon>
        <taxon>Ecdysozoa</taxon>
        <taxon>Arthropoda</taxon>
        <taxon>Chelicerata</taxon>
        <taxon>Arachnida</taxon>
        <taxon>Araneae</taxon>
        <taxon>Araneomorphae</taxon>
        <taxon>Entelegynae</taxon>
        <taxon>Araneoidea</taxon>
        <taxon>Linyphiidae</taxon>
        <taxon>Erigoninae</taxon>
        <taxon>Oedothorax</taxon>
    </lineage>
</organism>
<protein>
    <recommendedName>
        <fullName evidence="3">Vitellogenin</fullName>
    </recommendedName>
</protein>
<accession>A0AAV6TCU5</accession>
<name>A0AAV6TCU5_9ARAC</name>
<dbReference type="Proteomes" id="UP000827092">
    <property type="component" value="Unassembled WGS sequence"/>
</dbReference>
<dbReference type="AlphaFoldDB" id="A0AAV6TCU5"/>
<comment type="caution">
    <text evidence="1">The sequence shown here is derived from an EMBL/GenBank/DDBJ whole genome shotgun (WGS) entry which is preliminary data.</text>
</comment>
<reference evidence="1 2" key="1">
    <citation type="journal article" date="2022" name="Nat. Ecol. Evol.">
        <title>A masculinizing supergene underlies an exaggerated male reproductive morph in a spider.</title>
        <authorList>
            <person name="Hendrickx F."/>
            <person name="De Corte Z."/>
            <person name="Sonet G."/>
            <person name="Van Belleghem S.M."/>
            <person name="Kostlbacher S."/>
            <person name="Vangestel C."/>
        </authorList>
    </citation>
    <scope>NUCLEOTIDE SEQUENCE [LARGE SCALE GENOMIC DNA]</scope>
    <source>
        <strain evidence="1">W744_W776</strain>
    </source>
</reference>
<gene>
    <name evidence="1" type="ORF">JTE90_012952</name>
</gene>
<evidence type="ECO:0000313" key="2">
    <source>
        <dbReference type="Proteomes" id="UP000827092"/>
    </source>
</evidence>
<sequence length="87" mass="9981">MGVVQLYYYLAPRTEVSTVAKALIRLTKSHREIQSVILSTIATLTTRYKLEILTNLATEGKFPSFCENSSHMFQVQTWSLLQQPYKP</sequence>
<evidence type="ECO:0008006" key="3">
    <source>
        <dbReference type="Google" id="ProtNLM"/>
    </source>
</evidence>
<keyword evidence="2" id="KW-1185">Reference proteome</keyword>
<evidence type="ECO:0000313" key="1">
    <source>
        <dbReference type="EMBL" id="KAG8155724.1"/>
    </source>
</evidence>
<proteinExistence type="predicted"/>